<dbReference type="EMBL" id="LAZR01000084">
    <property type="protein sequence ID" value="KKN93607.1"/>
    <property type="molecule type" value="Genomic_DNA"/>
</dbReference>
<name>A0A0F9V1L2_9ZZZZ</name>
<evidence type="ECO:0000313" key="1">
    <source>
        <dbReference type="EMBL" id="KKN93607.1"/>
    </source>
</evidence>
<reference evidence="1" key="1">
    <citation type="journal article" date="2015" name="Nature">
        <title>Complex archaea that bridge the gap between prokaryotes and eukaryotes.</title>
        <authorList>
            <person name="Spang A."/>
            <person name="Saw J.H."/>
            <person name="Jorgensen S.L."/>
            <person name="Zaremba-Niedzwiedzka K."/>
            <person name="Martijn J."/>
            <person name="Lind A.E."/>
            <person name="van Eijk R."/>
            <person name="Schleper C."/>
            <person name="Guy L."/>
            <person name="Ettema T.J."/>
        </authorList>
    </citation>
    <scope>NUCLEOTIDE SEQUENCE</scope>
</reference>
<dbReference type="AlphaFoldDB" id="A0A0F9V1L2"/>
<sequence length="55" mass="6551">MEKRLVVQVLLLDEYVDMFKAAKKTDENVDRPNASIMRLALKKYYDDYVPDELKK</sequence>
<proteinExistence type="predicted"/>
<organism evidence="1">
    <name type="scientific">marine sediment metagenome</name>
    <dbReference type="NCBI Taxonomy" id="412755"/>
    <lineage>
        <taxon>unclassified sequences</taxon>
        <taxon>metagenomes</taxon>
        <taxon>ecological metagenomes</taxon>
    </lineage>
</organism>
<gene>
    <name evidence="1" type="ORF">LCGC14_0194390</name>
</gene>
<comment type="caution">
    <text evidence="1">The sequence shown here is derived from an EMBL/GenBank/DDBJ whole genome shotgun (WGS) entry which is preliminary data.</text>
</comment>
<protein>
    <submittedName>
        <fullName evidence="1">Uncharacterized protein</fullName>
    </submittedName>
</protein>
<accession>A0A0F9V1L2</accession>